<evidence type="ECO:0000313" key="1">
    <source>
        <dbReference type="EMBL" id="MCC2232385.1"/>
    </source>
</evidence>
<organism evidence="1 2">
    <name type="scientific">Hominifimenecus microfluidus</name>
    <dbReference type="NCBI Taxonomy" id="2885348"/>
    <lineage>
        <taxon>Bacteria</taxon>
        <taxon>Bacillati</taxon>
        <taxon>Bacillota</taxon>
        <taxon>Clostridia</taxon>
        <taxon>Lachnospirales</taxon>
        <taxon>Lachnospiraceae</taxon>
        <taxon>Hominifimenecus</taxon>
    </lineage>
</organism>
<comment type="caution">
    <text evidence="1">The sequence shown here is derived from an EMBL/GenBank/DDBJ whole genome shotgun (WGS) entry which is preliminary data.</text>
</comment>
<dbReference type="EMBL" id="JAJEQR010000064">
    <property type="protein sequence ID" value="MCC2232385.1"/>
    <property type="molecule type" value="Genomic_DNA"/>
</dbReference>
<reference evidence="1" key="1">
    <citation type="submission" date="2021-10" db="EMBL/GenBank/DDBJ databases">
        <title>Anaerobic single-cell dispensing facilitates the cultivation of human gut bacteria.</title>
        <authorList>
            <person name="Afrizal A."/>
        </authorList>
    </citation>
    <scope>NUCLEOTIDE SEQUENCE</scope>
    <source>
        <strain evidence="1">CLA-AA-H215</strain>
    </source>
</reference>
<keyword evidence="2" id="KW-1185">Reference proteome</keyword>
<evidence type="ECO:0000313" key="2">
    <source>
        <dbReference type="Proteomes" id="UP001198182"/>
    </source>
</evidence>
<dbReference type="RefSeq" id="WP_308454792.1">
    <property type="nucleotide sequence ID" value="NZ_JAJEQR010000064.1"/>
</dbReference>
<accession>A0AAE3EE36</accession>
<dbReference type="AlphaFoldDB" id="A0AAE3EE36"/>
<protein>
    <submittedName>
        <fullName evidence="1">Uncharacterized protein</fullName>
    </submittedName>
</protein>
<proteinExistence type="predicted"/>
<gene>
    <name evidence="1" type="ORF">LKD81_15525</name>
</gene>
<dbReference type="Proteomes" id="UP001198182">
    <property type="component" value="Unassembled WGS sequence"/>
</dbReference>
<sequence>MAYKAYVTPKYYLETYRGTSIPESELDLRLRDASRHIDSLTYSRIVGRGFSALTEFQQDVIREVVCRQADFEAENREALDCALSSYSINGVSMTLTAGWNVFLDKGVAMPRELYSLLEQTGLTFRGIGR</sequence>
<name>A0AAE3EE36_9FIRM</name>